<accession>K2K6E4</accession>
<evidence type="ECO:0000256" key="2">
    <source>
        <dbReference type="ARBA" id="ARBA00022771"/>
    </source>
</evidence>
<protein>
    <submittedName>
        <fullName evidence="6">TraR/DksA family transcriptional regulator</fullName>
    </submittedName>
</protein>
<dbReference type="PROSITE" id="PS51128">
    <property type="entry name" value="ZF_DKSA_2"/>
    <property type="match status" value="1"/>
</dbReference>
<organism evidence="6 7">
    <name type="scientific">Oceanibaculum indicum P24</name>
    <dbReference type="NCBI Taxonomy" id="1207063"/>
    <lineage>
        <taxon>Bacteria</taxon>
        <taxon>Pseudomonadati</taxon>
        <taxon>Pseudomonadota</taxon>
        <taxon>Alphaproteobacteria</taxon>
        <taxon>Rhodospirillales</taxon>
        <taxon>Oceanibaculaceae</taxon>
        <taxon>Oceanibaculum</taxon>
    </lineage>
</organism>
<feature type="zinc finger region" description="dksA C4-type" evidence="4">
    <location>
        <begin position="35"/>
        <end position="59"/>
    </location>
</feature>
<dbReference type="PANTHER" id="PTHR38777">
    <property type="entry name" value="FELS-2 PROPHAGE PROTEIN"/>
    <property type="match status" value="1"/>
</dbReference>
<dbReference type="GO" id="GO:0008270">
    <property type="term" value="F:zinc ion binding"/>
    <property type="evidence" value="ECO:0007669"/>
    <property type="project" value="UniProtKB-KW"/>
</dbReference>
<dbReference type="STRING" id="1207063.P24_02751"/>
<evidence type="ECO:0000313" key="6">
    <source>
        <dbReference type="EMBL" id="EKE78444.1"/>
    </source>
</evidence>
<keyword evidence="1" id="KW-0479">Metal-binding</keyword>
<gene>
    <name evidence="6" type="ORF">P24_02751</name>
</gene>
<evidence type="ECO:0000259" key="5">
    <source>
        <dbReference type="Pfam" id="PF01258"/>
    </source>
</evidence>
<sequence>MADIGDQAQALEEAQRDAALASVRALPCASAASICADCGDDIPPARLKAAPWAVTCIDCQELRERAAK</sequence>
<evidence type="ECO:0000313" key="7">
    <source>
        <dbReference type="Proteomes" id="UP000006746"/>
    </source>
</evidence>
<reference evidence="6 7" key="1">
    <citation type="journal article" date="2012" name="J. Bacteriol.">
        <title>Genome Sequence of Oceanibaculum indicum Type Strain P24.</title>
        <authorList>
            <person name="Lai Q."/>
            <person name="Shao Z."/>
        </authorList>
    </citation>
    <scope>NUCLEOTIDE SEQUENCE [LARGE SCALE GENOMIC DNA]</scope>
    <source>
        <strain evidence="6 7">P24</strain>
    </source>
</reference>
<dbReference type="AlphaFoldDB" id="K2K6E4"/>
<dbReference type="InterPro" id="IPR000962">
    <property type="entry name" value="Znf_DskA_TraR"/>
</dbReference>
<evidence type="ECO:0000256" key="3">
    <source>
        <dbReference type="ARBA" id="ARBA00022833"/>
    </source>
</evidence>
<dbReference type="EMBL" id="AMRL01000002">
    <property type="protein sequence ID" value="EKE78444.1"/>
    <property type="molecule type" value="Genomic_DNA"/>
</dbReference>
<dbReference type="Pfam" id="PF01258">
    <property type="entry name" value="zf-dskA_traR"/>
    <property type="match status" value="1"/>
</dbReference>
<evidence type="ECO:0000256" key="4">
    <source>
        <dbReference type="PROSITE-ProRule" id="PRU00510"/>
    </source>
</evidence>
<dbReference type="Gene3D" id="1.20.120.910">
    <property type="entry name" value="DksA, coiled-coil domain"/>
    <property type="match status" value="1"/>
</dbReference>
<dbReference type="NCBIfam" id="TIGR02419">
    <property type="entry name" value="C4_traR_proteo"/>
    <property type="match status" value="1"/>
</dbReference>
<name>K2K6E4_9PROT</name>
<dbReference type="GO" id="GO:1900378">
    <property type="term" value="P:positive regulation of secondary metabolite biosynthetic process"/>
    <property type="evidence" value="ECO:0007669"/>
    <property type="project" value="TreeGrafter"/>
</dbReference>
<dbReference type="RefSeq" id="WP_008943167.1">
    <property type="nucleotide sequence ID" value="NZ_AMRL01000002.1"/>
</dbReference>
<proteinExistence type="predicted"/>
<keyword evidence="7" id="KW-1185">Reference proteome</keyword>
<keyword evidence="2" id="KW-0863">Zinc-finger</keyword>
<comment type="caution">
    <text evidence="6">The sequence shown here is derived from an EMBL/GenBank/DDBJ whole genome shotgun (WGS) entry which is preliminary data.</text>
</comment>
<dbReference type="PANTHER" id="PTHR38777:SF1">
    <property type="entry name" value="DNAK SUPPRESSOR PROTEIN"/>
    <property type="match status" value="1"/>
</dbReference>
<keyword evidence="3" id="KW-0862">Zinc</keyword>
<feature type="domain" description="Zinc finger DksA/TraR C4-type" evidence="5">
    <location>
        <begin position="33"/>
        <end position="65"/>
    </location>
</feature>
<evidence type="ECO:0000256" key="1">
    <source>
        <dbReference type="ARBA" id="ARBA00022723"/>
    </source>
</evidence>
<dbReference type="Proteomes" id="UP000006746">
    <property type="component" value="Unassembled WGS sequence"/>
</dbReference>
<dbReference type="InterPro" id="IPR012783">
    <property type="entry name" value="Znf_C4_TraR"/>
</dbReference>
<dbReference type="SUPFAM" id="SSF57716">
    <property type="entry name" value="Glucocorticoid receptor-like (DNA-binding domain)"/>
    <property type="match status" value="1"/>
</dbReference>